<accession>A0A4Q2DH38</accession>
<keyword evidence="1" id="KW-0472">Membrane</keyword>
<proteinExistence type="predicted"/>
<organism evidence="2 3">
    <name type="scientific">Candolleomyces aberdarensis</name>
    <dbReference type="NCBI Taxonomy" id="2316362"/>
    <lineage>
        <taxon>Eukaryota</taxon>
        <taxon>Fungi</taxon>
        <taxon>Dikarya</taxon>
        <taxon>Basidiomycota</taxon>
        <taxon>Agaricomycotina</taxon>
        <taxon>Agaricomycetes</taxon>
        <taxon>Agaricomycetidae</taxon>
        <taxon>Agaricales</taxon>
        <taxon>Agaricineae</taxon>
        <taxon>Psathyrellaceae</taxon>
        <taxon>Candolleomyces</taxon>
    </lineage>
</organism>
<sequence length="122" mass="13843">MQRPLNIAAPVPKRRATMSEDIGFYTISIFWFLSLCVPASGYTSPFDVLRSFTSSRPLPYYLGTTLVAGHRARRSKQEREEAAITFRFGVKTILDMIVYYRRTGQDPAADRLSDSVRSMKAV</sequence>
<gene>
    <name evidence="2" type="ORF">EST38_g6669</name>
</gene>
<protein>
    <submittedName>
        <fullName evidence="2">Uncharacterized protein</fullName>
    </submittedName>
</protein>
<feature type="transmembrane region" description="Helical" evidence="1">
    <location>
        <begin position="22"/>
        <end position="42"/>
    </location>
</feature>
<dbReference type="AlphaFoldDB" id="A0A4Q2DH38"/>
<evidence type="ECO:0000313" key="2">
    <source>
        <dbReference type="EMBL" id="RXW19190.1"/>
    </source>
</evidence>
<dbReference type="Proteomes" id="UP000290288">
    <property type="component" value="Unassembled WGS sequence"/>
</dbReference>
<evidence type="ECO:0000256" key="1">
    <source>
        <dbReference type="SAM" id="Phobius"/>
    </source>
</evidence>
<reference evidence="2 3" key="1">
    <citation type="submission" date="2019-01" db="EMBL/GenBank/DDBJ databases">
        <title>Draft genome sequence of Psathyrella aberdarensis IHI B618.</title>
        <authorList>
            <person name="Buettner E."/>
            <person name="Kellner H."/>
        </authorList>
    </citation>
    <scope>NUCLEOTIDE SEQUENCE [LARGE SCALE GENOMIC DNA]</scope>
    <source>
        <strain evidence="2 3">IHI B618</strain>
    </source>
</reference>
<evidence type="ECO:0000313" key="3">
    <source>
        <dbReference type="Proteomes" id="UP000290288"/>
    </source>
</evidence>
<keyword evidence="1" id="KW-0812">Transmembrane</keyword>
<keyword evidence="3" id="KW-1185">Reference proteome</keyword>
<comment type="caution">
    <text evidence="2">The sequence shown here is derived from an EMBL/GenBank/DDBJ whole genome shotgun (WGS) entry which is preliminary data.</text>
</comment>
<keyword evidence="1" id="KW-1133">Transmembrane helix</keyword>
<name>A0A4Q2DH38_9AGAR</name>
<dbReference type="EMBL" id="SDEE01000216">
    <property type="protein sequence ID" value="RXW19190.1"/>
    <property type="molecule type" value="Genomic_DNA"/>
</dbReference>